<dbReference type="SMR" id="A0A0J6VBR6"/>
<feature type="binding site" evidence="7">
    <location>
        <position position="87"/>
    </location>
    <ligand>
        <name>[2Fe-2S] cluster</name>
        <dbReference type="ChEBI" id="CHEBI:190135"/>
    </ligand>
</feature>
<dbReference type="InterPro" id="IPR042128">
    <property type="entry name" value="NuoE_dom"/>
</dbReference>
<comment type="caution">
    <text evidence="8">The sequence shown here is derived from an EMBL/GenBank/DDBJ whole genome shotgun (WGS) entry which is preliminary data.</text>
</comment>
<evidence type="ECO:0000256" key="4">
    <source>
        <dbReference type="ARBA" id="ARBA00023004"/>
    </source>
</evidence>
<keyword evidence="5 7" id="KW-0411">Iron-sulfur</keyword>
<comment type="cofactor">
    <cofactor evidence="7">
        <name>[2Fe-2S] cluster</name>
        <dbReference type="ChEBI" id="CHEBI:190135"/>
    </cofactor>
    <text evidence="7">Binds 1 [2Fe-2S] cluster.</text>
</comment>
<evidence type="ECO:0000256" key="5">
    <source>
        <dbReference type="ARBA" id="ARBA00023014"/>
    </source>
</evidence>
<evidence type="ECO:0000256" key="7">
    <source>
        <dbReference type="PIRSR" id="PIRSR000216-1"/>
    </source>
</evidence>
<dbReference type="GO" id="GO:0016491">
    <property type="term" value="F:oxidoreductase activity"/>
    <property type="evidence" value="ECO:0007669"/>
    <property type="project" value="UniProtKB-KW"/>
</dbReference>
<sequence>MTHPTPPLAQLVRSVVDAHRHLRAPLLVVLQAIQDRAGYIDEEVIPLLATELNLSRADVHGVVTFYRDFRREPPGRTTIRVCRAEACQSVGAEQLVAALERALGVKVGQTADDGSTTFDQVFCLGNCALGPSAQINGQVHGRLDTDRVLAIVQAQAS</sequence>
<dbReference type="EMBL" id="JYNL01000071">
    <property type="protein sequence ID" value="KMO66983.1"/>
    <property type="molecule type" value="Genomic_DNA"/>
</dbReference>
<proteinExistence type="inferred from homology"/>
<feature type="binding site" evidence="7">
    <location>
        <position position="82"/>
    </location>
    <ligand>
        <name>[2Fe-2S] cluster</name>
        <dbReference type="ChEBI" id="CHEBI:190135"/>
    </ligand>
</feature>
<dbReference type="CDD" id="cd03064">
    <property type="entry name" value="TRX_Fd_NuoE"/>
    <property type="match status" value="1"/>
</dbReference>
<dbReference type="Gene3D" id="3.40.30.10">
    <property type="entry name" value="Glutaredoxin"/>
    <property type="match status" value="1"/>
</dbReference>
<feature type="binding site" evidence="7">
    <location>
        <position position="123"/>
    </location>
    <ligand>
        <name>[2Fe-2S] cluster</name>
        <dbReference type="ChEBI" id="CHEBI:190135"/>
    </ligand>
</feature>
<keyword evidence="9" id="KW-1185">Reference proteome</keyword>
<dbReference type="InterPro" id="IPR028431">
    <property type="entry name" value="NADP_DH_HndA-like"/>
</dbReference>
<dbReference type="Proteomes" id="UP000036513">
    <property type="component" value="Unassembled WGS sequence"/>
</dbReference>
<name>A0A0J6VBR6_9MYCO</name>
<keyword evidence="3 7" id="KW-0479">Metal-binding</keyword>
<gene>
    <name evidence="8" type="primary">nuoE_2</name>
    <name evidence="8" type="ORF">MCHLDSM_07327</name>
</gene>
<dbReference type="EC" id="1.6.5.11" evidence="8"/>
<evidence type="ECO:0000256" key="6">
    <source>
        <dbReference type="ARBA" id="ARBA00034078"/>
    </source>
</evidence>
<accession>A0A0J6VBR6</accession>
<dbReference type="PANTHER" id="PTHR43342:SF1">
    <property type="entry name" value="BIFURCATING [FEFE] HYDROGENASE GAMMA SUBUNIT"/>
    <property type="match status" value="1"/>
</dbReference>
<dbReference type="GO" id="GO:0046872">
    <property type="term" value="F:metal ion binding"/>
    <property type="evidence" value="ECO:0007669"/>
    <property type="project" value="UniProtKB-KW"/>
</dbReference>
<dbReference type="InterPro" id="IPR036249">
    <property type="entry name" value="Thioredoxin-like_sf"/>
</dbReference>
<dbReference type="Pfam" id="PF01257">
    <property type="entry name" value="2Fe-2S_thioredx"/>
    <property type="match status" value="1"/>
</dbReference>
<keyword evidence="8" id="KW-0560">Oxidoreductase</keyword>
<dbReference type="GO" id="GO:0051537">
    <property type="term" value="F:2 iron, 2 sulfur cluster binding"/>
    <property type="evidence" value="ECO:0007669"/>
    <property type="project" value="UniProtKB-KW"/>
</dbReference>
<dbReference type="Gene3D" id="1.10.10.1590">
    <property type="entry name" value="NADH-quinone oxidoreductase subunit E"/>
    <property type="match status" value="1"/>
</dbReference>
<evidence type="ECO:0000313" key="9">
    <source>
        <dbReference type="Proteomes" id="UP000036513"/>
    </source>
</evidence>
<dbReference type="InterPro" id="IPR002023">
    <property type="entry name" value="NuoE-like"/>
</dbReference>
<keyword evidence="4 7" id="KW-0408">Iron</keyword>
<keyword evidence="2 7" id="KW-0001">2Fe-2S</keyword>
<evidence type="ECO:0000256" key="2">
    <source>
        <dbReference type="ARBA" id="ARBA00022714"/>
    </source>
</evidence>
<dbReference type="SUPFAM" id="SSF52833">
    <property type="entry name" value="Thioredoxin-like"/>
    <property type="match status" value="1"/>
</dbReference>
<protein>
    <submittedName>
        <fullName evidence="8">NADH-quinone oxidoreductase subunit E</fullName>
        <ecNumber evidence="8">1.6.5.11</ecNumber>
    </submittedName>
</protein>
<evidence type="ECO:0000256" key="3">
    <source>
        <dbReference type="ARBA" id="ARBA00022723"/>
    </source>
</evidence>
<dbReference type="STRING" id="37916.MCHLDSM_07327"/>
<organism evidence="8 9">
    <name type="scientific">Mycolicibacterium chlorophenolicum</name>
    <dbReference type="NCBI Taxonomy" id="37916"/>
    <lineage>
        <taxon>Bacteria</taxon>
        <taxon>Bacillati</taxon>
        <taxon>Actinomycetota</taxon>
        <taxon>Actinomycetes</taxon>
        <taxon>Mycobacteriales</taxon>
        <taxon>Mycobacteriaceae</taxon>
        <taxon>Mycolicibacterium</taxon>
    </lineage>
</organism>
<reference evidence="8 9" key="1">
    <citation type="journal article" date="2015" name="Genome Biol. Evol.">
        <title>Characterization of Three Mycobacterium spp. with Potential Use in Bioremediation by Genome Sequencing and Comparative Genomics.</title>
        <authorList>
            <person name="Das S."/>
            <person name="Pettersson B.M."/>
            <person name="Behra P.R."/>
            <person name="Ramesh M."/>
            <person name="Dasgupta S."/>
            <person name="Bhattacharya A."/>
            <person name="Kirsebom L.A."/>
        </authorList>
    </citation>
    <scope>NUCLEOTIDE SEQUENCE [LARGE SCALE GENOMIC DNA]</scope>
    <source>
        <strain evidence="8 9">DSM 43826</strain>
    </source>
</reference>
<evidence type="ECO:0000313" key="8">
    <source>
        <dbReference type="EMBL" id="KMO66983.1"/>
    </source>
</evidence>
<dbReference type="AlphaFoldDB" id="A0A0J6VBR6"/>
<dbReference type="PANTHER" id="PTHR43342">
    <property type="entry name" value="NADH-QUINONE OXIDOREDUCTASE, E SUBUNIT"/>
    <property type="match status" value="1"/>
</dbReference>
<feature type="binding site" evidence="7">
    <location>
        <position position="127"/>
    </location>
    <ligand>
        <name>[2Fe-2S] cluster</name>
        <dbReference type="ChEBI" id="CHEBI:190135"/>
    </ligand>
</feature>
<comment type="similarity">
    <text evidence="1">Belongs to the complex I 24 kDa subunit family.</text>
</comment>
<dbReference type="InterPro" id="IPR041921">
    <property type="entry name" value="NuoE_N"/>
</dbReference>
<comment type="cofactor">
    <cofactor evidence="6">
        <name>[2Fe-2S] cluster</name>
        <dbReference type="ChEBI" id="CHEBI:190135"/>
    </cofactor>
</comment>
<dbReference type="PIRSF" id="PIRSF000216">
    <property type="entry name" value="NADH_DH_24kDa"/>
    <property type="match status" value="1"/>
</dbReference>
<evidence type="ECO:0000256" key="1">
    <source>
        <dbReference type="ARBA" id="ARBA00010643"/>
    </source>
</evidence>
<dbReference type="PATRIC" id="fig|37916.4.peg.7356"/>